<name>A0AA45W2L8_9RHOB</name>
<dbReference type="RefSeq" id="WP_076523871.1">
    <property type="nucleotide sequence ID" value="NZ_CP067140.1"/>
</dbReference>
<gene>
    <name evidence="4" type="ORF">JHX88_10910</name>
    <name evidence="3" type="ORF">SAMN05421772_10320</name>
</gene>
<dbReference type="Pfam" id="PF03401">
    <property type="entry name" value="TctC"/>
    <property type="match status" value="1"/>
</dbReference>
<evidence type="ECO:0000313" key="3">
    <source>
        <dbReference type="EMBL" id="SIS69139.1"/>
    </source>
</evidence>
<dbReference type="AlphaFoldDB" id="A0AA45W2L8"/>
<dbReference type="PANTHER" id="PTHR42928">
    <property type="entry name" value="TRICARBOXYLATE-BINDING PROTEIN"/>
    <property type="match status" value="1"/>
</dbReference>
<dbReference type="SUPFAM" id="SSF53850">
    <property type="entry name" value="Periplasmic binding protein-like II"/>
    <property type="match status" value="1"/>
</dbReference>
<evidence type="ECO:0000313" key="4">
    <source>
        <dbReference type="EMBL" id="WCR01464.1"/>
    </source>
</evidence>
<comment type="similarity">
    <text evidence="1">Belongs to the UPF0065 (bug) family.</text>
</comment>
<reference evidence="4 6" key="2">
    <citation type="submission" date="2021-01" db="EMBL/GenBank/DDBJ databases">
        <title>Biogeographic distribution of Paracoccus.</title>
        <authorList>
            <person name="Hollensteiner J."/>
            <person name="Leineberger J."/>
            <person name="Brinkhoff T."/>
            <person name="Daniel R."/>
        </authorList>
    </citation>
    <scope>NUCLEOTIDE SEQUENCE [LARGE SCALE GENOMIC DNA]</scope>
    <source>
        <strain evidence="4 6">DSM 18447</strain>
    </source>
</reference>
<proteinExistence type="inferred from homology"/>
<feature type="signal peptide" evidence="2">
    <location>
        <begin position="1"/>
        <end position="23"/>
    </location>
</feature>
<dbReference type="PIRSF" id="PIRSF017082">
    <property type="entry name" value="YflP"/>
    <property type="match status" value="1"/>
</dbReference>
<dbReference type="EMBL" id="CP067140">
    <property type="protein sequence ID" value="WCR01464.1"/>
    <property type="molecule type" value="Genomic_DNA"/>
</dbReference>
<feature type="chain" id="PRO_5041237980" evidence="2">
    <location>
        <begin position="24"/>
        <end position="323"/>
    </location>
</feature>
<keyword evidence="3" id="KW-0675">Receptor</keyword>
<dbReference type="Gene3D" id="3.40.190.150">
    <property type="entry name" value="Bordetella uptake gene, domain 1"/>
    <property type="match status" value="1"/>
</dbReference>
<reference evidence="3 5" key="1">
    <citation type="submission" date="2017-01" db="EMBL/GenBank/DDBJ databases">
        <authorList>
            <person name="Varghese N."/>
            <person name="Submissions S."/>
        </authorList>
    </citation>
    <scope>NUCLEOTIDE SEQUENCE [LARGE SCALE GENOMIC DNA]</scope>
    <source>
        <strain evidence="3 5">DSM 18447</strain>
    </source>
</reference>
<dbReference type="InterPro" id="IPR042100">
    <property type="entry name" value="Bug_dom1"/>
</dbReference>
<evidence type="ECO:0000256" key="1">
    <source>
        <dbReference type="ARBA" id="ARBA00006987"/>
    </source>
</evidence>
<accession>A0AA45W2L8</accession>
<keyword evidence="6" id="KW-1185">Reference proteome</keyword>
<dbReference type="Proteomes" id="UP000186216">
    <property type="component" value="Unassembled WGS sequence"/>
</dbReference>
<dbReference type="CDD" id="cd07012">
    <property type="entry name" value="PBP2_Bug_TTT"/>
    <property type="match status" value="1"/>
</dbReference>
<dbReference type="Gene3D" id="3.40.190.10">
    <property type="entry name" value="Periplasmic binding protein-like II"/>
    <property type="match status" value="1"/>
</dbReference>
<keyword evidence="2" id="KW-0732">Signal</keyword>
<protein>
    <submittedName>
        <fullName evidence="4">Tripartite tricarboxylate transporter substrate binding protein</fullName>
    </submittedName>
    <submittedName>
        <fullName evidence="3">Tripartite-type tricarboxylate transporter, receptor component TctC</fullName>
    </submittedName>
</protein>
<dbReference type="EMBL" id="FTOU01000003">
    <property type="protein sequence ID" value="SIS69139.1"/>
    <property type="molecule type" value="Genomic_DNA"/>
</dbReference>
<dbReference type="PANTHER" id="PTHR42928:SF5">
    <property type="entry name" value="BLR1237 PROTEIN"/>
    <property type="match status" value="1"/>
</dbReference>
<evidence type="ECO:0000313" key="5">
    <source>
        <dbReference type="Proteomes" id="UP000186216"/>
    </source>
</evidence>
<evidence type="ECO:0000313" key="6">
    <source>
        <dbReference type="Proteomes" id="UP001215549"/>
    </source>
</evidence>
<evidence type="ECO:0000256" key="2">
    <source>
        <dbReference type="SAM" id="SignalP"/>
    </source>
</evidence>
<dbReference type="Proteomes" id="UP001215549">
    <property type="component" value="Chromosome"/>
</dbReference>
<sequence length="323" mass="33669">MKNTMLAAILTATAALTAPMATAADYPSKPVDLVIGFPPGGPTDILGRVIAENLSKELGQSVVVVNQGGAGGVVGSNAVAKAKPDGYTLLVAVQSALTRAKALGIDVPYEPVTDFEYIRKVAEQRNLLVVNPETPAKTVEELIAYAKEHPGELNTGGTFGASSHIASSLFDMSNGTEMTFINYSGGGPALIDLLSGVIQVAFFTESQVAEHVRSGSLRALAVASEKHSATFPDLPTVSEAGGAELEISPWFGIAAPAGTPEDTLEVIGDALDRMNSNEGYLDQLVTIGAVPVEGSTPETLSAEVAEEIPFWADWAAKVDFKKQ</sequence>
<organism evidence="3 5">
    <name type="scientific">Paracoccus saliphilus</name>
    <dbReference type="NCBI Taxonomy" id="405559"/>
    <lineage>
        <taxon>Bacteria</taxon>
        <taxon>Pseudomonadati</taxon>
        <taxon>Pseudomonadota</taxon>
        <taxon>Alphaproteobacteria</taxon>
        <taxon>Rhodobacterales</taxon>
        <taxon>Paracoccaceae</taxon>
        <taxon>Paracoccus</taxon>
    </lineage>
</organism>
<dbReference type="InterPro" id="IPR005064">
    <property type="entry name" value="BUG"/>
</dbReference>